<organism evidence="1">
    <name type="scientific">hydrothermal vent metagenome</name>
    <dbReference type="NCBI Taxonomy" id="652676"/>
    <lineage>
        <taxon>unclassified sequences</taxon>
        <taxon>metagenomes</taxon>
        <taxon>ecological metagenomes</taxon>
    </lineage>
</organism>
<feature type="non-terminal residue" evidence="1">
    <location>
        <position position="1"/>
    </location>
</feature>
<protein>
    <submittedName>
        <fullName evidence="1">Uncharacterized protein</fullName>
    </submittedName>
</protein>
<reference evidence="1" key="1">
    <citation type="submission" date="2018-06" db="EMBL/GenBank/DDBJ databases">
        <authorList>
            <person name="Zhirakovskaya E."/>
        </authorList>
    </citation>
    <scope>NUCLEOTIDE SEQUENCE</scope>
</reference>
<proteinExistence type="predicted"/>
<dbReference type="AlphaFoldDB" id="A0A3B1DFH7"/>
<accession>A0A3B1DFH7</accession>
<name>A0A3B1DFH7_9ZZZZ</name>
<gene>
    <name evidence="1" type="ORF">MNBD_NITROSPIRAE03-556</name>
</gene>
<evidence type="ECO:0000313" key="1">
    <source>
        <dbReference type="EMBL" id="VAX34774.1"/>
    </source>
</evidence>
<sequence length="94" mass="10773">ERCHNKRIGVFPYIPQKAKAVLLLLRESKALLAADKRLYKPAKGSAEASYLQAAQSSLYSARLEWHKFDLDAIVRDLQEMNKSLEKMSRNNSRP</sequence>
<dbReference type="EMBL" id="UOGI01000390">
    <property type="protein sequence ID" value="VAX34774.1"/>
    <property type="molecule type" value="Genomic_DNA"/>
</dbReference>